<dbReference type="InterPro" id="IPR008201">
    <property type="entry name" value="HepT-like"/>
</dbReference>
<keyword evidence="2" id="KW-1277">Toxin-antitoxin system</keyword>
<keyword evidence="4" id="KW-0547">Nucleotide-binding</keyword>
<dbReference type="STRING" id="1871336.BBG48_07520"/>
<gene>
    <name evidence="6" type="ORF">BBG48_001900</name>
</gene>
<dbReference type="GO" id="GO:0004540">
    <property type="term" value="F:RNA nuclease activity"/>
    <property type="evidence" value="ECO:0007669"/>
    <property type="project" value="InterPro"/>
</dbReference>
<evidence type="ECO:0000256" key="2">
    <source>
        <dbReference type="ARBA" id="ARBA00022649"/>
    </source>
</evidence>
<evidence type="ECO:0000256" key="4">
    <source>
        <dbReference type="ARBA" id="ARBA00022741"/>
    </source>
</evidence>
<dbReference type="RefSeq" id="WP_068914250.1">
    <property type="nucleotide sequence ID" value="NZ_MBEW02000002.1"/>
</dbReference>
<protein>
    <submittedName>
        <fullName evidence="6">DUF86 domain-containing protein</fullName>
    </submittedName>
</protein>
<dbReference type="Proteomes" id="UP000093352">
    <property type="component" value="Unassembled WGS sequence"/>
</dbReference>
<organism evidence="6 7">
    <name type="scientific">Criibacterium bergeronii</name>
    <dbReference type="NCBI Taxonomy" id="1871336"/>
    <lineage>
        <taxon>Bacteria</taxon>
        <taxon>Bacillati</taxon>
        <taxon>Bacillota</taxon>
        <taxon>Clostridia</taxon>
        <taxon>Peptostreptococcales</taxon>
        <taxon>Filifactoraceae</taxon>
        <taxon>Criibacterium</taxon>
    </lineage>
</organism>
<evidence type="ECO:0000313" key="6">
    <source>
        <dbReference type="EMBL" id="RDY22122.1"/>
    </source>
</evidence>
<sequence length="113" mass="13353">MLNSDKIALKQILSEIEMGYEIVDEVDIYDFLDDEILKRALAMTFINMAEFVISLSKEIRENTTHIPWLCIVDIRDTIIHNYQTFKMQVLYNIVKVEFTALKFELEKILEMDS</sequence>
<evidence type="ECO:0000256" key="5">
    <source>
        <dbReference type="ARBA" id="ARBA00022801"/>
    </source>
</evidence>
<keyword evidence="7" id="KW-1185">Reference proteome</keyword>
<dbReference type="PANTHER" id="PTHR34139:SF1">
    <property type="entry name" value="RNASE MJ1380-RELATED"/>
    <property type="match status" value="1"/>
</dbReference>
<proteinExistence type="predicted"/>
<evidence type="ECO:0000313" key="7">
    <source>
        <dbReference type="Proteomes" id="UP000093352"/>
    </source>
</evidence>
<keyword evidence="3" id="KW-0540">Nuclease</keyword>
<reference evidence="6 7" key="1">
    <citation type="journal article" date="2016" name="Genome Announc.">
        <title>Draft Genome Sequence of Criibacterium bergeronii gen. nov., sp. nov., Strain CCRI-22567T, Isolated from a Vaginal Sample from a Woman with Bacterial Vaginosis.</title>
        <authorList>
            <person name="Maheux A.F."/>
            <person name="Berube E."/>
            <person name="Boudreau D.K."/>
            <person name="Raymond F."/>
            <person name="Corbeil J."/>
            <person name="Roy P.H."/>
            <person name="Boissinot M."/>
            <person name="Omar R.F."/>
        </authorList>
    </citation>
    <scope>NUCLEOTIDE SEQUENCE [LARGE SCALE GENOMIC DNA]</scope>
    <source>
        <strain evidence="6 7">CCRI-22567</strain>
    </source>
</reference>
<dbReference type="Pfam" id="PF01934">
    <property type="entry name" value="HepT-like"/>
    <property type="match status" value="1"/>
</dbReference>
<dbReference type="EMBL" id="MBEW02000002">
    <property type="protein sequence ID" value="RDY22122.1"/>
    <property type="molecule type" value="Genomic_DNA"/>
</dbReference>
<dbReference type="PANTHER" id="PTHR34139">
    <property type="entry name" value="UPF0331 PROTEIN MJ0127"/>
    <property type="match status" value="1"/>
</dbReference>
<accession>A0A371INQ4</accession>
<keyword evidence="1" id="KW-0597">Phosphoprotein</keyword>
<keyword evidence="5" id="KW-0378">Hydrolase</keyword>
<dbReference type="AlphaFoldDB" id="A0A371INQ4"/>
<evidence type="ECO:0000256" key="3">
    <source>
        <dbReference type="ARBA" id="ARBA00022722"/>
    </source>
</evidence>
<dbReference type="GO" id="GO:0000166">
    <property type="term" value="F:nucleotide binding"/>
    <property type="evidence" value="ECO:0007669"/>
    <property type="project" value="UniProtKB-KW"/>
</dbReference>
<dbReference type="GO" id="GO:0016787">
    <property type="term" value="F:hydrolase activity"/>
    <property type="evidence" value="ECO:0007669"/>
    <property type="project" value="UniProtKB-KW"/>
</dbReference>
<dbReference type="GO" id="GO:0110001">
    <property type="term" value="C:toxin-antitoxin complex"/>
    <property type="evidence" value="ECO:0007669"/>
    <property type="project" value="InterPro"/>
</dbReference>
<dbReference type="InterPro" id="IPR051813">
    <property type="entry name" value="HepT_RNase_toxin"/>
</dbReference>
<comment type="caution">
    <text evidence="6">The sequence shown here is derived from an EMBL/GenBank/DDBJ whole genome shotgun (WGS) entry which is preliminary data.</text>
</comment>
<name>A0A371INQ4_9FIRM</name>
<evidence type="ECO:0000256" key="1">
    <source>
        <dbReference type="ARBA" id="ARBA00022553"/>
    </source>
</evidence>